<dbReference type="Proteomes" id="UP001301958">
    <property type="component" value="Unassembled WGS sequence"/>
</dbReference>
<dbReference type="AlphaFoldDB" id="A0AAN6YL65"/>
<comment type="caution">
    <text evidence="2">The sequence shown here is derived from an EMBL/GenBank/DDBJ whole genome shotgun (WGS) entry which is preliminary data.</text>
</comment>
<accession>A0AAN6YL65</accession>
<organism evidence="2 3">
    <name type="scientific">Podospora fimiseda</name>
    <dbReference type="NCBI Taxonomy" id="252190"/>
    <lineage>
        <taxon>Eukaryota</taxon>
        <taxon>Fungi</taxon>
        <taxon>Dikarya</taxon>
        <taxon>Ascomycota</taxon>
        <taxon>Pezizomycotina</taxon>
        <taxon>Sordariomycetes</taxon>
        <taxon>Sordariomycetidae</taxon>
        <taxon>Sordariales</taxon>
        <taxon>Podosporaceae</taxon>
        <taxon>Podospora</taxon>
    </lineage>
</organism>
<protein>
    <recommendedName>
        <fullName evidence="4">CBM1 domain-containing protein</fullName>
    </recommendedName>
</protein>
<evidence type="ECO:0000313" key="2">
    <source>
        <dbReference type="EMBL" id="KAK4221129.1"/>
    </source>
</evidence>
<reference evidence="2" key="1">
    <citation type="journal article" date="2023" name="Mol. Phylogenet. Evol.">
        <title>Genome-scale phylogeny and comparative genomics of the fungal order Sordariales.</title>
        <authorList>
            <person name="Hensen N."/>
            <person name="Bonometti L."/>
            <person name="Westerberg I."/>
            <person name="Brannstrom I.O."/>
            <person name="Guillou S."/>
            <person name="Cros-Aarteil S."/>
            <person name="Calhoun S."/>
            <person name="Haridas S."/>
            <person name="Kuo A."/>
            <person name="Mondo S."/>
            <person name="Pangilinan J."/>
            <person name="Riley R."/>
            <person name="LaButti K."/>
            <person name="Andreopoulos B."/>
            <person name="Lipzen A."/>
            <person name="Chen C."/>
            <person name="Yan M."/>
            <person name="Daum C."/>
            <person name="Ng V."/>
            <person name="Clum A."/>
            <person name="Steindorff A."/>
            <person name="Ohm R.A."/>
            <person name="Martin F."/>
            <person name="Silar P."/>
            <person name="Natvig D.O."/>
            <person name="Lalanne C."/>
            <person name="Gautier V."/>
            <person name="Ament-Velasquez S.L."/>
            <person name="Kruys A."/>
            <person name="Hutchinson M.I."/>
            <person name="Powell A.J."/>
            <person name="Barry K."/>
            <person name="Miller A.N."/>
            <person name="Grigoriev I.V."/>
            <person name="Debuchy R."/>
            <person name="Gladieux P."/>
            <person name="Hiltunen Thoren M."/>
            <person name="Johannesson H."/>
        </authorList>
    </citation>
    <scope>NUCLEOTIDE SEQUENCE</scope>
    <source>
        <strain evidence="2">CBS 990.96</strain>
    </source>
</reference>
<proteinExistence type="predicted"/>
<sequence length="70" mass="7920">MQVTITFLCLLVALKPVMASCTWQGQGCVWRGTSPFCRSYQDRSGTVCTDYPDYSYTCTVNTDDESIYEL</sequence>
<reference evidence="2" key="2">
    <citation type="submission" date="2023-05" db="EMBL/GenBank/DDBJ databases">
        <authorList>
            <consortium name="Lawrence Berkeley National Laboratory"/>
            <person name="Steindorff A."/>
            <person name="Hensen N."/>
            <person name="Bonometti L."/>
            <person name="Westerberg I."/>
            <person name="Brannstrom I.O."/>
            <person name="Guillou S."/>
            <person name="Cros-Aarteil S."/>
            <person name="Calhoun S."/>
            <person name="Haridas S."/>
            <person name="Kuo A."/>
            <person name="Mondo S."/>
            <person name="Pangilinan J."/>
            <person name="Riley R."/>
            <person name="Labutti K."/>
            <person name="Andreopoulos B."/>
            <person name="Lipzen A."/>
            <person name="Chen C."/>
            <person name="Yanf M."/>
            <person name="Daum C."/>
            <person name="Ng V."/>
            <person name="Clum A."/>
            <person name="Ohm R."/>
            <person name="Martin F."/>
            <person name="Silar P."/>
            <person name="Natvig D."/>
            <person name="Lalanne C."/>
            <person name="Gautier V."/>
            <person name="Ament-Velasquez S.L."/>
            <person name="Kruys A."/>
            <person name="Hutchinson M.I."/>
            <person name="Powell A.J."/>
            <person name="Barry K."/>
            <person name="Miller A.N."/>
            <person name="Grigoriev I.V."/>
            <person name="Debuchy R."/>
            <person name="Gladieux P."/>
            <person name="Thoren M.H."/>
            <person name="Johannesson H."/>
        </authorList>
    </citation>
    <scope>NUCLEOTIDE SEQUENCE</scope>
    <source>
        <strain evidence="2">CBS 990.96</strain>
    </source>
</reference>
<keyword evidence="1" id="KW-0732">Signal</keyword>
<name>A0AAN6YL65_9PEZI</name>
<dbReference type="EMBL" id="MU865583">
    <property type="protein sequence ID" value="KAK4221129.1"/>
    <property type="molecule type" value="Genomic_DNA"/>
</dbReference>
<feature type="signal peptide" evidence="1">
    <location>
        <begin position="1"/>
        <end position="19"/>
    </location>
</feature>
<feature type="chain" id="PRO_5043004046" description="CBM1 domain-containing protein" evidence="1">
    <location>
        <begin position="20"/>
        <end position="70"/>
    </location>
</feature>
<gene>
    <name evidence="2" type="ORF">QBC38DRAFT_492699</name>
</gene>
<evidence type="ECO:0000313" key="3">
    <source>
        <dbReference type="Proteomes" id="UP001301958"/>
    </source>
</evidence>
<evidence type="ECO:0008006" key="4">
    <source>
        <dbReference type="Google" id="ProtNLM"/>
    </source>
</evidence>
<keyword evidence="3" id="KW-1185">Reference proteome</keyword>
<evidence type="ECO:0000256" key="1">
    <source>
        <dbReference type="SAM" id="SignalP"/>
    </source>
</evidence>